<feature type="chain" id="PRO_5002021782" evidence="1">
    <location>
        <begin position="28"/>
        <end position="63"/>
    </location>
</feature>
<proteinExistence type="predicted"/>
<dbReference type="AlphaFoldDB" id="A0A0A6UKX1"/>
<gene>
    <name evidence="2" type="ORF">MB27_25315</name>
</gene>
<accession>A0A0A6UKX1</accession>
<reference evidence="2 3" key="1">
    <citation type="submission" date="2014-10" db="EMBL/GenBank/DDBJ databases">
        <title>Draft genome sequence of Actinoplanes utahensis NRRL 12052.</title>
        <authorList>
            <person name="Velasco-Bucheli B."/>
            <person name="del Cerro C."/>
            <person name="Hormigo D."/>
            <person name="Garcia J.L."/>
            <person name="Acebal C."/>
            <person name="Arroyo M."/>
            <person name="de la Mata I."/>
        </authorList>
    </citation>
    <scope>NUCLEOTIDE SEQUENCE [LARGE SCALE GENOMIC DNA]</scope>
    <source>
        <strain evidence="2 3">NRRL 12052</strain>
    </source>
</reference>
<keyword evidence="3" id="KW-1185">Reference proteome</keyword>
<name>A0A0A6UKX1_ACTUT</name>
<protein>
    <submittedName>
        <fullName evidence="2">Uncharacterized protein</fullName>
    </submittedName>
</protein>
<dbReference type="STRING" id="1869.MB27_25315"/>
<evidence type="ECO:0000313" key="2">
    <source>
        <dbReference type="EMBL" id="KHD74954.1"/>
    </source>
</evidence>
<feature type="signal peptide" evidence="1">
    <location>
        <begin position="1"/>
        <end position="27"/>
    </location>
</feature>
<dbReference type="RefSeq" id="WP_043528352.1">
    <property type="nucleotide sequence ID" value="NZ_BAABKU010000033.1"/>
</dbReference>
<evidence type="ECO:0000256" key="1">
    <source>
        <dbReference type="SAM" id="SignalP"/>
    </source>
</evidence>
<dbReference type="EMBL" id="JRTT01000033">
    <property type="protein sequence ID" value="KHD74954.1"/>
    <property type="molecule type" value="Genomic_DNA"/>
</dbReference>
<keyword evidence="1" id="KW-0732">Signal</keyword>
<sequence length="63" mass="6126">MKFSIKALAVAGAVVSWAAFLPAPAQAAAATAGTARIVDGSAVHFTAARGAANDLVITRSGAS</sequence>
<comment type="caution">
    <text evidence="2">The sequence shown here is derived from an EMBL/GenBank/DDBJ whole genome shotgun (WGS) entry which is preliminary data.</text>
</comment>
<evidence type="ECO:0000313" key="3">
    <source>
        <dbReference type="Proteomes" id="UP000054537"/>
    </source>
</evidence>
<organism evidence="2 3">
    <name type="scientific">Actinoplanes utahensis</name>
    <dbReference type="NCBI Taxonomy" id="1869"/>
    <lineage>
        <taxon>Bacteria</taxon>
        <taxon>Bacillati</taxon>
        <taxon>Actinomycetota</taxon>
        <taxon>Actinomycetes</taxon>
        <taxon>Micromonosporales</taxon>
        <taxon>Micromonosporaceae</taxon>
        <taxon>Actinoplanes</taxon>
    </lineage>
</organism>
<dbReference type="Proteomes" id="UP000054537">
    <property type="component" value="Unassembled WGS sequence"/>
</dbReference>